<gene>
    <name evidence="2" type="ORF">CJ199_01255</name>
</gene>
<reference evidence="2 3" key="1">
    <citation type="submission" date="2017-09" db="EMBL/GenBank/DDBJ databases">
        <title>Bacterial strain isolated from the female urinary microbiota.</title>
        <authorList>
            <person name="Thomas-White K."/>
            <person name="Kumar N."/>
            <person name="Forster S."/>
            <person name="Putonti C."/>
            <person name="Lawley T."/>
            <person name="Wolfe A.J."/>
        </authorList>
    </citation>
    <scope>NUCLEOTIDE SEQUENCE [LARGE SCALE GENOMIC DNA]</scope>
    <source>
        <strain evidence="2 3">UMB1301</strain>
    </source>
</reference>
<organism evidence="2 3">
    <name type="scientific">Brevibacterium paucivorans</name>
    <dbReference type="NCBI Taxonomy" id="170994"/>
    <lineage>
        <taxon>Bacteria</taxon>
        <taxon>Bacillati</taxon>
        <taxon>Actinomycetota</taxon>
        <taxon>Actinomycetes</taxon>
        <taxon>Micrococcales</taxon>
        <taxon>Brevibacteriaceae</taxon>
        <taxon>Brevibacterium</taxon>
    </lineage>
</organism>
<feature type="compositionally biased region" description="Low complexity" evidence="1">
    <location>
        <begin position="97"/>
        <end position="112"/>
    </location>
</feature>
<feature type="region of interest" description="Disordered" evidence="1">
    <location>
        <begin position="72"/>
        <end position="118"/>
    </location>
</feature>
<accession>A0A2N6VPM1</accession>
<dbReference type="AlphaFoldDB" id="A0A2N6VPM1"/>
<evidence type="ECO:0008006" key="4">
    <source>
        <dbReference type="Google" id="ProtNLM"/>
    </source>
</evidence>
<dbReference type="RefSeq" id="WP_102237713.1">
    <property type="nucleotide sequence ID" value="NZ_PNHK01000001.1"/>
</dbReference>
<name>A0A2N6VPM1_9MICO</name>
<comment type="caution">
    <text evidence="2">The sequence shown here is derived from an EMBL/GenBank/DDBJ whole genome shotgun (WGS) entry which is preliminary data.</text>
</comment>
<sequence length="118" mass="12437">MWILLGTIAALAVLAVAVAGSMGLFDSPMTQNTDQLSELDETEDNPRFAPAMFGYSRNDVDSYVTRLQDRIRDLEGESGVAGESSTSGEPGESKNGSAEVSQSSSATSASVKKTARDK</sequence>
<evidence type="ECO:0000256" key="1">
    <source>
        <dbReference type="SAM" id="MobiDB-lite"/>
    </source>
</evidence>
<feature type="region of interest" description="Disordered" evidence="1">
    <location>
        <begin position="29"/>
        <end position="53"/>
    </location>
</feature>
<dbReference type="OrthoDB" id="3404379at2"/>
<dbReference type="EMBL" id="PNHK01000001">
    <property type="protein sequence ID" value="PMD06057.1"/>
    <property type="molecule type" value="Genomic_DNA"/>
</dbReference>
<evidence type="ECO:0000313" key="2">
    <source>
        <dbReference type="EMBL" id="PMD06057.1"/>
    </source>
</evidence>
<dbReference type="Proteomes" id="UP000235598">
    <property type="component" value="Unassembled WGS sequence"/>
</dbReference>
<proteinExistence type="predicted"/>
<protein>
    <recommendedName>
        <fullName evidence="4">DivIVA domain-containing protein</fullName>
    </recommendedName>
</protein>
<evidence type="ECO:0000313" key="3">
    <source>
        <dbReference type="Proteomes" id="UP000235598"/>
    </source>
</evidence>